<accession>A0A741T4N6</accession>
<proteinExistence type="predicted"/>
<protein>
    <submittedName>
        <fullName evidence="2">Uncharacterized protein</fullName>
    </submittedName>
</protein>
<reference evidence="2" key="2">
    <citation type="submission" date="2018-07" db="EMBL/GenBank/DDBJ databases">
        <authorList>
            <consortium name="NCBI Pathogen Detection Project"/>
        </authorList>
    </citation>
    <scope>NUCLEOTIDE SEQUENCE</scope>
    <source>
        <strain evidence="2">12-8479</strain>
    </source>
</reference>
<gene>
    <name evidence="2" type="ORF">G9G25_004888</name>
</gene>
<sequence>MGRYTRFKRVVVYFLCMMIAYGSFPRIAFANPVIIGLGEIFGSVIARRAAIYSAEKAADIAFTRQVAAATIQNVEKSALAKQLLVPKSNFLSRAGQATWAGLGTVGTAYSLYDLFDDVFDSSVKFVNGEANSSGGYTVTVDGVQTDVPFSPVPVYRSPANAGIGEMKLWNGQLVYMKDTSGKDVRGMPYLPAYRNPTGSTWVIYSLTDEPIFNTWISTVGTKGTTTYWYSPNGQTGATQVPIFTYQRTLKSGETLPNIGSSILQSADELQQVAGQSEVKAEVIAQTINDLMHDAATQTGYDGVPFSDTDAVTVAEIKDLLAKDNGVVTKAGVFDSAFKSDGTVNIPNKVKTAESPGIDLGENPNIKEPDLGDTPTAKQIMEPVITPLSWIDNMKLSGHAAVCPTGSFEVFDTLITIDSQCDLFEKLRDIAKVVSTLIWAIVALRVVLSA</sequence>
<evidence type="ECO:0000256" key="1">
    <source>
        <dbReference type="SAM" id="MobiDB-lite"/>
    </source>
</evidence>
<dbReference type="EMBL" id="DAAUAP010000099">
    <property type="protein sequence ID" value="HAF0892904.1"/>
    <property type="molecule type" value="Genomic_DNA"/>
</dbReference>
<reference evidence="2" key="1">
    <citation type="journal article" date="2018" name="Genome Biol.">
        <title>SKESA: strategic k-mer extension for scrupulous assemblies.</title>
        <authorList>
            <person name="Souvorov A."/>
            <person name="Agarwala R."/>
            <person name="Lipman D.J."/>
        </authorList>
    </citation>
    <scope>NUCLEOTIDE SEQUENCE</scope>
    <source>
        <strain evidence="2">12-8479</strain>
    </source>
</reference>
<comment type="caution">
    <text evidence="2">The sequence shown here is derived from an EMBL/GenBank/DDBJ whole genome shotgun (WGS) entry which is preliminary data.</text>
</comment>
<feature type="region of interest" description="Disordered" evidence="1">
    <location>
        <begin position="352"/>
        <end position="373"/>
    </location>
</feature>
<evidence type="ECO:0000313" key="2">
    <source>
        <dbReference type="EMBL" id="HAF0892904.1"/>
    </source>
</evidence>
<organism evidence="2">
    <name type="scientific">Salmonella enterica subsp. enterica serovar Agona</name>
    <dbReference type="NCBI Taxonomy" id="58095"/>
    <lineage>
        <taxon>Bacteria</taxon>
        <taxon>Pseudomonadati</taxon>
        <taxon>Pseudomonadota</taxon>
        <taxon>Gammaproteobacteria</taxon>
        <taxon>Enterobacterales</taxon>
        <taxon>Enterobacteriaceae</taxon>
        <taxon>Salmonella</taxon>
    </lineage>
</organism>
<name>A0A741T4N6_SALET</name>
<dbReference type="AlphaFoldDB" id="A0A741T4N6"/>